<comment type="similarity">
    <text evidence="6">Belongs to the Hyccin family.</text>
</comment>
<evidence type="ECO:0000313" key="7">
    <source>
        <dbReference type="EMBL" id="KAJ5071464.1"/>
    </source>
</evidence>
<comment type="caution">
    <text evidence="7">The sequence shown here is derived from an EMBL/GenBank/DDBJ whole genome shotgun (WGS) entry which is preliminary data.</text>
</comment>
<evidence type="ECO:0000256" key="3">
    <source>
        <dbReference type="ARBA" id="ARBA00022475"/>
    </source>
</evidence>
<organism evidence="7 8">
    <name type="scientific">Anaeramoeba ignava</name>
    <name type="common">Anaerobic marine amoeba</name>
    <dbReference type="NCBI Taxonomy" id="1746090"/>
    <lineage>
        <taxon>Eukaryota</taxon>
        <taxon>Metamonada</taxon>
        <taxon>Anaeramoebidae</taxon>
        <taxon>Anaeramoeba</taxon>
    </lineage>
</organism>
<evidence type="ECO:0000256" key="1">
    <source>
        <dbReference type="ARBA" id="ARBA00004236"/>
    </source>
</evidence>
<evidence type="ECO:0000256" key="2">
    <source>
        <dbReference type="ARBA" id="ARBA00004514"/>
    </source>
</evidence>
<dbReference type="OrthoDB" id="18937at2759"/>
<dbReference type="AlphaFoldDB" id="A0A9Q0LFJ7"/>
<reference evidence="7" key="1">
    <citation type="submission" date="2022-10" db="EMBL/GenBank/DDBJ databases">
        <title>Novel sulphate-reducing endosymbionts in the free-living metamonad Anaeramoeba.</title>
        <authorList>
            <person name="Jerlstrom-Hultqvist J."/>
            <person name="Cepicka I."/>
            <person name="Gallot-Lavallee L."/>
            <person name="Salas-Leiva D."/>
            <person name="Curtis B.A."/>
            <person name="Zahonova K."/>
            <person name="Pipaliya S."/>
            <person name="Dacks J."/>
            <person name="Roger A.J."/>
        </authorList>
    </citation>
    <scope>NUCLEOTIDE SEQUENCE</scope>
    <source>
        <strain evidence="7">BMAN</strain>
    </source>
</reference>
<accession>A0A9Q0LFJ7</accession>
<keyword evidence="4" id="KW-0963">Cytoplasm</keyword>
<keyword evidence="3" id="KW-1003">Cell membrane</keyword>
<dbReference type="Pfam" id="PF09790">
    <property type="entry name" value="Hyccin"/>
    <property type="match status" value="1"/>
</dbReference>
<sequence length="130" mass="15252">MPINSLQNYCAICARIATIGSEKAFDIDQETVTKQIHQISQEKWVEYMLYYPEYHEKEKKIKIENEIKFYLSNELFQEMLSGIMLCFSRSQDLINSAKLSLSLIHYRAVYDLIPEVLLTTNSMMKISENI</sequence>
<dbReference type="GO" id="GO:0072659">
    <property type="term" value="P:protein localization to plasma membrane"/>
    <property type="evidence" value="ECO:0007669"/>
    <property type="project" value="TreeGrafter"/>
</dbReference>
<comment type="subcellular location">
    <subcellularLocation>
        <location evidence="1">Cell membrane</location>
    </subcellularLocation>
    <subcellularLocation>
        <location evidence="2">Cytoplasm</location>
        <location evidence="2">Cytosol</location>
    </subcellularLocation>
</comment>
<dbReference type="Proteomes" id="UP001149090">
    <property type="component" value="Unassembled WGS sequence"/>
</dbReference>
<gene>
    <name evidence="7" type="ORF">M0811_10308</name>
</gene>
<dbReference type="InterPro" id="IPR018619">
    <property type="entry name" value="Hyccin"/>
</dbReference>
<evidence type="ECO:0000313" key="8">
    <source>
        <dbReference type="Proteomes" id="UP001149090"/>
    </source>
</evidence>
<dbReference type="PANTHER" id="PTHR31220">
    <property type="entry name" value="HYCCIN RELATED"/>
    <property type="match status" value="1"/>
</dbReference>
<dbReference type="GO" id="GO:0005886">
    <property type="term" value="C:plasma membrane"/>
    <property type="evidence" value="ECO:0007669"/>
    <property type="project" value="UniProtKB-SubCell"/>
</dbReference>
<dbReference type="EMBL" id="JAPDFW010000088">
    <property type="protein sequence ID" value="KAJ5071464.1"/>
    <property type="molecule type" value="Genomic_DNA"/>
</dbReference>
<evidence type="ECO:0000256" key="6">
    <source>
        <dbReference type="ARBA" id="ARBA00034482"/>
    </source>
</evidence>
<evidence type="ECO:0000256" key="4">
    <source>
        <dbReference type="ARBA" id="ARBA00022490"/>
    </source>
</evidence>
<dbReference type="GO" id="GO:0005829">
    <property type="term" value="C:cytosol"/>
    <property type="evidence" value="ECO:0007669"/>
    <property type="project" value="UniProtKB-SubCell"/>
</dbReference>
<dbReference type="GO" id="GO:0046854">
    <property type="term" value="P:phosphatidylinositol phosphate biosynthetic process"/>
    <property type="evidence" value="ECO:0007669"/>
    <property type="project" value="TreeGrafter"/>
</dbReference>
<protein>
    <submittedName>
        <fullName evidence="7">Uncharacterized protein</fullName>
    </submittedName>
</protein>
<name>A0A9Q0LFJ7_ANAIG</name>
<keyword evidence="8" id="KW-1185">Reference proteome</keyword>
<dbReference type="PANTHER" id="PTHR31220:SF1">
    <property type="entry name" value="GH21176P"/>
    <property type="match status" value="1"/>
</dbReference>
<keyword evidence="5" id="KW-0472">Membrane</keyword>
<evidence type="ECO:0000256" key="5">
    <source>
        <dbReference type="ARBA" id="ARBA00023136"/>
    </source>
</evidence>
<proteinExistence type="inferred from homology"/>